<evidence type="ECO:0000313" key="4">
    <source>
        <dbReference type="EMBL" id="RRO15601.1"/>
    </source>
</evidence>
<organism evidence="4 5">
    <name type="scientific">Saccharopolyspora rhizosphaerae</name>
    <dbReference type="NCBI Taxonomy" id="2492662"/>
    <lineage>
        <taxon>Bacteria</taxon>
        <taxon>Bacillati</taxon>
        <taxon>Actinomycetota</taxon>
        <taxon>Actinomycetes</taxon>
        <taxon>Pseudonocardiales</taxon>
        <taxon>Pseudonocardiaceae</taxon>
        <taxon>Saccharopolyspora</taxon>
    </lineage>
</organism>
<dbReference type="EMBL" id="RSAA01000015">
    <property type="protein sequence ID" value="RRO15601.1"/>
    <property type="molecule type" value="Genomic_DNA"/>
</dbReference>
<evidence type="ECO:0000256" key="2">
    <source>
        <dbReference type="SAM" id="Phobius"/>
    </source>
</evidence>
<feature type="transmembrane region" description="Helical" evidence="2">
    <location>
        <begin position="71"/>
        <end position="90"/>
    </location>
</feature>
<reference evidence="4 5" key="1">
    <citation type="submission" date="2018-11" db="EMBL/GenBank/DDBJ databases">
        <title>Saccharopolyspora rhizosphaerae sp. nov., an actinomycete isolated from rhizosphere soil in Thailand.</title>
        <authorList>
            <person name="Intra B."/>
            <person name="Euanorasetr J."/>
            <person name="Take A."/>
            <person name="Inahashi Y."/>
            <person name="Mori M."/>
            <person name="Panbangred W."/>
            <person name="Matsumoto A."/>
        </authorList>
    </citation>
    <scope>NUCLEOTIDE SEQUENCE [LARGE SCALE GENOMIC DNA]</scope>
    <source>
        <strain evidence="4 5">H219</strain>
    </source>
</reference>
<gene>
    <name evidence="4" type="ORF">EIL87_16405</name>
</gene>
<feature type="region of interest" description="Disordered" evidence="1">
    <location>
        <begin position="1"/>
        <end position="63"/>
    </location>
</feature>
<comment type="caution">
    <text evidence="4">The sequence shown here is derived from an EMBL/GenBank/DDBJ whole genome shotgun (WGS) entry which is preliminary data.</text>
</comment>
<feature type="compositionally biased region" description="Basic and acidic residues" evidence="1">
    <location>
        <begin position="10"/>
        <end position="26"/>
    </location>
</feature>
<evidence type="ECO:0000256" key="1">
    <source>
        <dbReference type="SAM" id="MobiDB-lite"/>
    </source>
</evidence>
<feature type="domain" description="DUF3152" evidence="3">
    <location>
        <begin position="139"/>
        <end position="347"/>
    </location>
</feature>
<keyword evidence="5" id="KW-1185">Reference proteome</keyword>
<name>A0A426JR23_9PSEU</name>
<dbReference type="OrthoDB" id="9779865at2"/>
<accession>A0A426JR23</accession>
<proteinExistence type="predicted"/>
<dbReference type="AlphaFoldDB" id="A0A426JR23"/>
<protein>
    <submittedName>
        <fullName evidence="4">DUF3152 domain-containing protein</fullName>
    </submittedName>
</protein>
<evidence type="ECO:0000259" key="3">
    <source>
        <dbReference type="Pfam" id="PF11350"/>
    </source>
</evidence>
<dbReference type="Proteomes" id="UP000274515">
    <property type="component" value="Unassembled WGS sequence"/>
</dbReference>
<dbReference type="SUPFAM" id="SSF55486">
    <property type="entry name" value="Metalloproteases ('zincins'), catalytic domain"/>
    <property type="match status" value="1"/>
</dbReference>
<evidence type="ECO:0000313" key="5">
    <source>
        <dbReference type="Proteomes" id="UP000274515"/>
    </source>
</evidence>
<sequence length="352" mass="38216">MTRTPQPSRDSVDDRHSADRSARESHGLSGRPRRRGEAPPDEPLAASWKPEPSGEAGRHRAKRRRGVLGRYGWRMYALPLMVVITALAVLQTVRPDDVNAALTEPEVEQPIAAQGPGEPLVREAPPSQSFPATMFSADLPPGGPIPETGARTFQVLPGNSPVVGNGRLYQYSVEVEVGVPLPDPNAEFGNLVQTTLSDPRSWTNPQAGGISLQRVDSSGPRPDFRVILVSQQTAREACDYTDGLPYDSSCRKGNMVYLNAARWVRGAVSFEGDIGNYRRYQINHEVGHVFGNKHVGCPGPGTLAPVMMQQTFSVANNELHDLNQVADQGTPIDANGFVCRPNAWPFPVAPGF</sequence>
<keyword evidence="2" id="KW-1133">Transmembrane helix</keyword>
<keyword evidence="2" id="KW-0812">Transmembrane</keyword>
<dbReference type="Pfam" id="PF11350">
    <property type="entry name" value="DUF3152"/>
    <property type="match status" value="1"/>
</dbReference>
<dbReference type="InterPro" id="IPR022603">
    <property type="entry name" value="DUF3152"/>
</dbReference>
<keyword evidence="2" id="KW-0472">Membrane</keyword>